<dbReference type="Gene3D" id="1.10.357.10">
    <property type="entry name" value="Tetracycline Repressor, domain 2"/>
    <property type="match status" value="1"/>
</dbReference>
<protein>
    <submittedName>
        <fullName evidence="5">TetR/AcrR family transcriptional regulator</fullName>
    </submittedName>
</protein>
<dbReference type="PROSITE" id="PS50977">
    <property type="entry name" value="HTH_TETR_2"/>
    <property type="match status" value="1"/>
</dbReference>
<name>A0A9D1PV39_9BACT</name>
<evidence type="ECO:0000259" key="4">
    <source>
        <dbReference type="PROSITE" id="PS50977"/>
    </source>
</evidence>
<feature type="region of interest" description="Disordered" evidence="3">
    <location>
        <begin position="208"/>
        <end position="229"/>
    </location>
</feature>
<dbReference type="Proteomes" id="UP000886752">
    <property type="component" value="Unassembled WGS sequence"/>
</dbReference>
<reference evidence="5" key="1">
    <citation type="journal article" date="2021" name="PeerJ">
        <title>Extensive microbial diversity within the chicken gut microbiome revealed by metagenomics and culture.</title>
        <authorList>
            <person name="Gilroy R."/>
            <person name="Ravi A."/>
            <person name="Getino M."/>
            <person name="Pursley I."/>
            <person name="Horton D.L."/>
            <person name="Alikhan N.F."/>
            <person name="Baker D."/>
            <person name="Gharbi K."/>
            <person name="Hall N."/>
            <person name="Watson M."/>
            <person name="Adriaenssens E.M."/>
            <person name="Foster-Nyarko E."/>
            <person name="Jarju S."/>
            <person name="Secka A."/>
            <person name="Antonio M."/>
            <person name="Oren A."/>
            <person name="Chaudhuri R.R."/>
            <person name="La Ragione R."/>
            <person name="Hildebrand F."/>
            <person name="Pallen M.J."/>
        </authorList>
    </citation>
    <scope>NUCLEOTIDE SEQUENCE</scope>
    <source>
        <strain evidence="5">ChiHecec2B26-446</strain>
    </source>
</reference>
<reference evidence="5" key="2">
    <citation type="submission" date="2021-04" db="EMBL/GenBank/DDBJ databases">
        <authorList>
            <person name="Gilroy R."/>
        </authorList>
    </citation>
    <scope>NUCLEOTIDE SEQUENCE</scope>
    <source>
        <strain evidence="5">ChiHecec2B26-446</strain>
    </source>
</reference>
<dbReference type="SUPFAM" id="SSF46689">
    <property type="entry name" value="Homeodomain-like"/>
    <property type="match status" value="1"/>
</dbReference>
<dbReference type="InterPro" id="IPR001647">
    <property type="entry name" value="HTH_TetR"/>
</dbReference>
<evidence type="ECO:0000256" key="1">
    <source>
        <dbReference type="ARBA" id="ARBA00023125"/>
    </source>
</evidence>
<proteinExistence type="predicted"/>
<feature type="domain" description="HTH tetR-type" evidence="4">
    <location>
        <begin position="26"/>
        <end position="86"/>
    </location>
</feature>
<dbReference type="AlphaFoldDB" id="A0A9D1PV39"/>
<dbReference type="InterPro" id="IPR039532">
    <property type="entry name" value="TetR_C_Firmicutes"/>
</dbReference>
<accession>A0A9D1PV39</accession>
<evidence type="ECO:0000313" key="6">
    <source>
        <dbReference type="Proteomes" id="UP000886752"/>
    </source>
</evidence>
<feature type="compositionally biased region" description="Basic and acidic residues" evidence="3">
    <location>
        <begin position="216"/>
        <end position="229"/>
    </location>
</feature>
<evidence type="ECO:0000256" key="3">
    <source>
        <dbReference type="SAM" id="MobiDB-lite"/>
    </source>
</evidence>
<keyword evidence="1 2" id="KW-0238">DNA-binding</keyword>
<dbReference type="Pfam" id="PF14278">
    <property type="entry name" value="TetR_C_8"/>
    <property type="match status" value="1"/>
</dbReference>
<organism evidence="5 6">
    <name type="scientific">Candidatus Desulfovibrio intestinipullorum</name>
    <dbReference type="NCBI Taxonomy" id="2838536"/>
    <lineage>
        <taxon>Bacteria</taxon>
        <taxon>Pseudomonadati</taxon>
        <taxon>Thermodesulfobacteriota</taxon>
        <taxon>Desulfovibrionia</taxon>
        <taxon>Desulfovibrionales</taxon>
        <taxon>Desulfovibrionaceae</taxon>
        <taxon>Desulfovibrio</taxon>
    </lineage>
</organism>
<dbReference type="GO" id="GO:0003677">
    <property type="term" value="F:DNA binding"/>
    <property type="evidence" value="ECO:0007669"/>
    <property type="project" value="UniProtKB-UniRule"/>
</dbReference>
<evidence type="ECO:0000256" key="2">
    <source>
        <dbReference type="PROSITE-ProRule" id="PRU00335"/>
    </source>
</evidence>
<dbReference type="EMBL" id="DXHV01000034">
    <property type="protein sequence ID" value="HIW00145.1"/>
    <property type="molecule type" value="Genomic_DNA"/>
</dbReference>
<dbReference type="InterPro" id="IPR050624">
    <property type="entry name" value="HTH-type_Tx_Regulator"/>
</dbReference>
<dbReference type="InterPro" id="IPR009057">
    <property type="entry name" value="Homeodomain-like_sf"/>
</dbReference>
<sequence length="229" mass="26155">MKHRDCPDSTTDRNREQAPCRDRRQQKTRAAIIEAFTALLARKNFARITVQDIIDRANVGRTTFYAHFATRDDLLKEVCQEMFSHVFSLQPEREETHDFSRKTSSPRSMITHILYHLAENRNNIAILTGNGDLICGFFQQFFRELASRKLVQAQAWQELGIPEDFLISHISTSFTGMVQWWISNRLACSPEELAGYFMAVNPVLGRGAGDETGEEAGARTHDHARPEKA</sequence>
<feature type="region of interest" description="Disordered" evidence="3">
    <location>
        <begin position="1"/>
        <end position="25"/>
    </location>
</feature>
<gene>
    <name evidence="5" type="ORF">H9894_03025</name>
</gene>
<dbReference type="PANTHER" id="PTHR43479:SF7">
    <property type="entry name" value="TETR-FAMILY TRANSCRIPTIONAL REGULATOR"/>
    <property type="match status" value="1"/>
</dbReference>
<dbReference type="PANTHER" id="PTHR43479">
    <property type="entry name" value="ACREF/ENVCD OPERON REPRESSOR-RELATED"/>
    <property type="match status" value="1"/>
</dbReference>
<dbReference type="Pfam" id="PF00440">
    <property type="entry name" value="TetR_N"/>
    <property type="match status" value="1"/>
</dbReference>
<feature type="DNA-binding region" description="H-T-H motif" evidence="2">
    <location>
        <begin position="49"/>
        <end position="68"/>
    </location>
</feature>
<evidence type="ECO:0000313" key="5">
    <source>
        <dbReference type="EMBL" id="HIW00145.1"/>
    </source>
</evidence>
<comment type="caution">
    <text evidence="5">The sequence shown here is derived from an EMBL/GenBank/DDBJ whole genome shotgun (WGS) entry which is preliminary data.</text>
</comment>